<organism evidence="14 15">
    <name type="scientific">Oryzias latipes</name>
    <name type="common">Japanese rice fish</name>
    <name type="synonym">Japanese killifish</name>
    <dbReference type="NCBI Taxonomy" id="8090"/>
    <lineage>
        <taxon>Eukaryota</taxon>
        <taxon>Metazoa</taxon>
        <taxon>Chordata</taxon>
        <taxon>Craniata</taxon>
        <taxon>Vertebrata</taxon>
        <taxon>Euteleostomi</taxon>
        <taxon>Actinopterygii</taxon>
        <taxon>Neopterygii</taxon>
        <taxon>Teleostei</taxon>
        <taxon>Neoteleostei</taxon>
        <taxon>Acanthomorphata</taxon>
        <taxon>Ovalentaria</taxon>
        <taxon>Atherinomorphae</taxon>
        <taxon>Beloniformes</taxon>
        <taxon>Adrianichthyidae</taxon>
        <taxon>Oryziinae</taxon>
        <taxon>Oryzias</taxon>
    </lineage>
</organism>
<keyword evidence="7" id="KW-0255">Endonuclease</keyword>
<dbReference type="FunFam" id="1.10.340.70:FF:000003">
    <property type="entry name" value="Protein CBG25708"/>
    <property type="match status" value="1"/>
</dbReference>
<dbReference type="InterPro" id="IPR041588">
    <property type="entry name" value="Integrase_H2C2"/>
</dbReference>
<dbReference type="InterPro" id="IPR000477">
    <property type="entry name" value="RT_dom"/>
</dbReference>
<dbReference type="GO" id="GO:0004523">
    <property type="term" value="F:RNA-DNA hybrid ribonuclease activity"/>
    <property type="evidence" value="ECO:0007669"/>
    <property type="project" value="UniProtKB-EC"/>
</dbReference>
<evidence type="ECO:0000256" key="8">
    <source>
        <dbReference type="ARBA" id="ARBA00022801"/>
    </source>
</evidence>
<evidence type="ECO:0000256" key="6">
    <source>
        <dbReference type="ARBA" id="ARBA00022722"/>
    </source>
</evidence>
<dbReference type="CDD" id="cd09274">
    <property type="entry name" value="RNase_HI_RT_Ty3"/>
    <property type="match status" value="1"/>
</dbReference>
<dbReference type="Gene3D" id="3.30.70.270">
    <property type="match status" value="2"/>
</dbReference>
<keyword evidence="9" id="KW-0695">RNA-directed DNA polymerase</keyword>
<dbReference type="FunFam" id="3.10.20.370:FF:000001">
    <property type="entry name" value="Retrovirus-related Pol polyprotein from transposon 17.6-like protein"/>
    <property type="match status" value="1"/>
</dbReference>
<evidence type="ECO:0000256" key="7">
    <source>
        <dbReference type="ARBA" id="ARBA00022759"/>
    </source>
</evidence>
<dbReference type="Gene3D" id="3.30.420.10">
    <property type="entry name" value="Ribonuclease H-like superfamily/Ribonuclease H"/>
    <property type="match status" value="1"/>
</dbReference>
<dbReference type="PROSITE" id="PS50994">
    <property type="entry name" value="INTEGRASE"/>
    <property type="match status" value="1"/>
</dbReference>
<dbReference type="CDD" id="cd05481">
    <property type="entry name" value="retropepsin_like_LTR_1"/>
    <property type="match status" value="1"/>
</dbReference>
<dbReference type="Proteomes" id="UP000001038">
    <property type="component" value="Chromosome 5"/>
</dbReference>
<keyword evidence="4" id="KW-0808">Transferase</keyword>
<dbReference type="PROSITE" id="PS50878">
    <property type="entry name" value="RT_POL"/>
    <property type="match status" value="1"/>
</dbReference>
<dbReference type="CDD" id="cd01647">
    <property type="entry name" value="RT_LTR"/>
    <property type="match status" value="1"/>
</dbReference>
<evidence type="ECO:0000256" key="4">
    <source>
        <dbReference type="ARBA" id="ARBA00022679"/>
    </source>
</evidence>
<dbReference type="Pfam" id="PF00665">
    <property type="entry name" value="rve"/>
    <property type="match status" value="1"/>
</dbReference>
<evidence type="ECO:0000256" key="11">
    <source>
        <dbReference type="SAM" id="MobiDB-lite"/>
    </source>
</evidence>
<dbReference type="Ensembl" id="ENSORLT00000046071.1">
    <property type="protein sequence ID" value="ENSORLP00000027849.1"/>
    <property type="gene ID" value="ENSORLG00000023484.1"/>
</dbReference>
<evidence type="ECO:0000256" key="9">
    <source>
        <dbReference type="ARBA" id="ARBA00022918"/>
    </source>
</evidence>
<dbReference type="GO" id="GO:0003964">
    <property type="term" value="F:RNA-directed DNA polymerase activity"/>
    <property type="evidence" value="ECO:0007669"/>
    <property type="project" value="UniProtKB-KW"/>
</dbReference>
<dbReference type="InterPro" id="IPR036397">
    <property type="entry name" value="RNaseH_sf"/>
</dbReference>
<dbReference type="EC" id="3.1.26.4" evidence="2"/>
<evidence type="ECO:0000313" key="14">
    <source>
        <dbReference type="Ensembl" id="ENSORLP00000027849.1"/>
    </source>
</evidence>
<dbReference type="Pfam" id="PF00078">
    <property type="entry name" value="RVT_1"/>
    <property type="match status" value="1"/>
</dbReference>
<evidence type="ECO:0000256" key="10">
    <source>
        <dbReference type="ARBA" id="ARBA00039658"/>
    </source>
</evidence>
<dbReference type="Bgee" id="ENSORLG00000023484">
    <property type="expression patterns" value="Expressed in gastrula and 7 other cell types or tissues"/>
</dbReference>
<dbReference type="Gene3D" id="3.10.20.370">
    <property type="match status" value="1"/>
</dbReference>
<dbReference type="InterPro" id="IPR043502">
    <property type="entry name" value="DNA/RNA_pol_sf"/>
</dbReference>
<dbReference type="GO" id="GO:0015074">
    <property type="term" value="P:DNA integration"/>
    <property type="evidence" value="ECO:0007669"/>
    <property type="project" value="InterPro"/>
</dbReference>
<reference evidence="14" key="2">
    <citation type="submission" date="2025-08" db="UniProtKB">
        <authorList>
            <consortium name="Ensembl"/>
        </authorList>
    </citation>
    <scope>IDENTIFICATION</scope>
    <source>
        <strain evidence="14">Hd-rR</strain>
    </source>
</reference>
<reference evidence="14 15" key="1">
    <citation type="journal article" date="2007" name="Nature">
        <title>The medaka draft genome and insights into vertebrate genome evolution.</title>
        <authorList>
            <person name="Kasahara M."/>
            <person name="Naruse K."/>
            <person name="Sasaki S."/>
            <person name="Nakatani Y."/>
            <person name="Qu W."/>
            <person name="Ahsan B."/>
            <person name="Yamada T."/>
            <person name="Nagayasu Y."/>
            <person name="Doi K."/>
            <person name="Kasai Y."/>
            <person name="Jindo T."/>
            <person name="Kobayashi D."/>
            <person name="Shimada A."/>
            <person name="Toyoda A."/>
            <person name="Kuroki Y."/>
            <person name="Fujiyama A."/>
            <person name="Sasaki T."/>
            <person name="Shimizu A."/>
            <person name="Asakawa S."/>
            <person name="Shimizu N."/>
            <person name="Hashimoto S."/>
            <person name="Yang J."/>
            <person name="Lee Y."/>
            <person name="Matsushima K."/>
            <person name="Sugano S."/>
            <person name="Sakaizumi M."/>
            <person name="Narita T."/>
            <person name="Ohishi K."/>
            <person name="Haga S."/>
            <person name="Ohta F."/>
            <person name="Nomoto H."/>
            <person name="Nogata K."/>
            <person name="Morishita T."/>
            <person name="Endo T."/>
            <person name="Shin-I T."/>
            <person name="Takeda H."/>
            <person name="Morishita S."/>
            <person name="Kohara Y."/>
        </authorList>
    </citation>
    <scope>NUCLEOTIDE SEQUENCE [LARGE SCALE GENOMIC DNA]</scope>
    <source>
        <strain evidence="14 15">Hd-rR</strain>
    </source>
</reference>
<protein>
    <recommendedName>
        <fullName evidence="10">Gypsy retrotransposon integrase-like protein 1</fullName>
        <ecNumber evidence="3">2.7.7.49</ecNumber>
        <ecNumber evidence="2">3.1.26.4</ecNumber>
    </recommendedName>
</protein>
<dbReference type="Gene3D" id="2.40.70.10">
    <property type="entry name" value="Acid Proteases"/>
    <property type="match status" value="1"/>
</dbReference>
<dbReference type="Pfam" id="PF17917">
    <property type="entry name" value="RT_RNaseH"/>
    <property type="match status" value="1"/>
</dbReference>
<dbReference type="InterPro" id="IPR001584">
    <property type="entry name" value="Integrase_cat-core"/>
</dbReference>
<dbReference type="SUPFAM" id="SSF56672">
    <property type="entry name" value="DNA/RNA polymerases"/>
    <property type="match status" value="1"/>
</dbReference>
<evidence type="ECO:0000256" key="1">
    <source>
        <dbReference type="ARBA" id="ARBA00010879"/>
    </source>
</evidence>
<dbReference type="Pfam" id="PF17921">
    <property type="entry name" value="Integrase_H2C2"/>
    <property type="match status" value="1"/>
</dbReference>
<dbReference type="GO" id="GO:0003676">
    <property type="term" value="F:nucleic acid binding"/>
    <property type="evidence" value="ECO:0007669"/>
    <property type="project" value="InterPro"/>
</dbReference>
<name>A0A3B3H7E4_ORYLA</name>
<feature type="domain" description="Integrase catalytic" evidence="13">
    <location>
        <begin position="1014"/>
        <end position="1177"/>
    </location>
</feature>
<feature type="domain" description="Reverse transcriptase" evidence="12">
    <location>
        <begin position="467"/>
        <end position="645"/>
    </location>
</feature>
<sequence length="1313" mass="149896">MESAGVPMPRMDWDSTNVPDAWRKFRQHVELMFSGPLHNKSQEEKCSYLLLWIGEKGRDVYSTWTLTADQRKVLRTYFDRFEEYVTPKANPIFARYKFHEKIQGECESFDQFLTDLRLLVKDYNYQNSDEMIRDRIVFATNSPRVREKLLCQGPDLTLEKAIDIVKSHELSQQQLKVMAGATSNISSQSAHAISQKPHKPSSSYHRFKTYNSNVTAPNTECGACGRQHSRMEDCPAKGRQCNNCKKFNHFAKMCRTQRQPKNIKYKPRKVHTVMDDEQQPELFVDSVTSCYKDTDKEQAYAEIELGKQRHRLSFKVDTGAQANIIPAKIFHQTFGSVALCPADSKLTAFGGHSLKTEGVCRLTCRHKEKIIPLDFTIICEKAPPVLGMRACLDLDIVRLIHVVSAEPRRGTNILEEFPDVFDGVGLFPGECKFQLKPSAVPVVCPPRRIPHALRDQLKAELDAMENTDIIQKVTEPTEWVNALVVVEKPKTKKLRVCLDPRPLNKAIQRPHYPLPTLDDITPRLAGAQYFSVLDARSGYWAIKLSEESSMLTTFNTIYGRYRFKRLPFGIVSAQDEFQRRVDEAYEGLSGVSAIVDDILVYGRTEEEHNRNLRAVLERTREKGIKLNKDKSIICVPEVSYFGHKLTRDGIQPDPNKVKAIKEMPPPSNKSELETILGMVTYLSKFAPRLSEATDPLRQLLKENSEFVWDSNHDVAFQRVKDLLTQEPGPVLAYFDCTKDVKLQVDASQCGLGAVLLQDERPIAYASKALNDTEKNYAQIKKELFAVLFGCKRFHQYLYGRQVVVESDHKPLESIMRKPLVAAPPRLQRMILQLQRYNIDIQHKPGKHIPVADTLSRKPIECDSQTLCEGMDFQIHSVICNAPVSDRKMAEIRAATAQDEQLSRLKQMIQSGWPDSRKRCPTTVAEYWNHRHEISEVDGILLKGEKIIIPHSLRTDMLSRIHTGHLGIEKSKQRARDVLFWPGMGKQIETLVGSCSICLERRHSHQREPMISHPIPERPWQVIATDLFTWNSRDYIVAVDYYSRYFEVEKIVSLTSGAVITKLKAMFARFGVPQTVISDNGPCYSSQEFKNFAHSWDFEHITSSPLYPQSNGLAEKTVQTAKALMDKAHAQRVDPYLSLREYRNTPVDGLKSPAQLLMSRRLRSVLPATEKQLQPVLSPRCTFQSRRQLCQSRQKQYYDRSARALPALSQGSTIRFQLPSGTWKPATVIGPAPTQRSYNIVTDEGQMLRRNRRHLLQTQEPNPEKNASDPIKPASTETERLQHPDADPLEPEETSQLVSTRSGRIVRPRVVLDL</sequence>
<dbReference type="InterPro" id="IPR043128">
    <property type="entry name" value="Rev_trsase/Diguanyl_cyclase"/>
</dbReference>
<dbReference type="PANTHER" id="PTHR37984">
    <property type="entry name" value="PROTEIN CBG26694"/>
    <property type="match status" value="1"/>
</dbReference>
<dbReference type="InterPro" id="IPR012337">
    <property type="entry name" value="RNaseH-like_sf"/>
</dbReference>
<reference evidence="14" key="3">
    <citation type="submission" date="2025-09" db="UniProtKB">
        <authorList>
            <consortium name="Ensembl"/>
        </authorList>
    </citation>
    <scope>IDENTIFICATION</scope>
    <source>
        <strain evidence="14">Hd-rR</strain>
    </source>
</reference>
<accession>A0A3B3H7E4</accession>
<dbReference type="SUPFAM" id="SSF53098">
    <property type="entry name" value="Ribonuclease H-like"/>
    <property type="match status" value="1"/>
</dbReference>
<dbReference type="Gene3D" id="1.10.340.70">
    <property type="match status" value="1"/>
</dbReference>
<dbReference type="PANTHER" id="PTHR37984:SF7">
    <property type="entry name" value="INTEGRASE CATALYTIC DOMAIN-CONTAINING PROTEIN"/>
    <property type="match status" value="1"/>
</dbReference>
<dbReference type="Gene3D" id="3.10.10.10">
    <property type="entry name" value="HIV Type 1 Reverse Transcriptase, subunit A, domain 1"/>
    <property type="match status" value="1"/>
</dbReference>
<keyword evidence="5" id="KW-0548">Nucleotidyltransferase</keyword>
<evidence type="ECO:0000256" key="5">
    <source>
        <dbReference type="ARBA" id="ARBA00022695"/>
    </source>
</evidence>
<dbReference type="FunFam" id="3.30.420.10:FF:000063">
    <property type="entry name" value="Retrovirus-related Pol polyprotein from transposon 297-like Protein"/>
    <property type="match status" value="1"/>
</dbReference>
<evidence type="ECO:0000259" key="12">
    <source>
        <dbReference type="PROSITE" id="PS50878"/>
    </source>
</evidence>
<evidence type="ECO:0000313" key="15">
    <source>
        <dbReference type="Proteomes" id="UP000001038"/>
    </source>
</evidence>
<dbReference type="InterPro" id="IPR041373">
    <property type="entry name" value="RT_RNaseH"/>
</dbReference>
<evidence type="ECO:0000259" key="13">
    <source>
        <dbReference type="PROSITE" id="PS50994"/>
    </source>
</evidence>
<comment type="similarity">
    <text evidence="1">Belongs to the beta type-B retroviral polymerase family. HERV class-II K(HML-2) pol subfamily.</text>
</comment>
<feature type="compositionally biased region" description="Basic and acidic residues" evidence="11">
    <location>
        <begin position="1276"/>
        <end position="1285"/>
    </location>
</feature>
<keyword evidence="15" id="KW-1185">Reference proteome</keyword>
<proteinExistence type="inferred from homology"/>
<dbReference type="InterPro" id="IPR050951">
    <property type="entry name" value="Retrovirus_Pol_polyprotein"/>
</dbReference>
<keyword evidence="6" id="KW-0540">Nuclease</keyword>
<evidence type="ECO:0000256" key="3">
    <source>
        <dbReference type="ARBA" id="ARBA00012493"/>
    </source>
</evidence>
<keyword evidence="8" id="KW-0378">Hydrolase</keyword>
<feature type="region of interest" description="Disordered" evidence="11">
    <location>
        <begin position="1255"/>
        <end position="1300"/>
    </location>
</feature>
<dbReference type="GeneTree" id="ENSGT00940000169923"/>
<dbReference type="EC" id="2.7.7.49" evidence="3"/>
<evidence type="ECO:0000256" key="2">
    <source>
        <dbReference type="ARBA" id="ARBA00012180"/>
    </source>
</evidence>
<dbReference type="InParanoid" id="A0A3B3H7E4"/>
<dbReference type="FunFam" id="3.30.70.270:FF:000026">
    <property type="entry name" value="Transposon Ty3-G Gag-Pol polyprotein"/>
    <property type="match status" value="1"/>
</dbReference>
<dbReference type="InterPro" id="IPR021109">
    <property type="entry name" value="Peptidase_aspartic_dom_sf"/>
</dbReference>